<feature type="transmembrane region" description="Helical" evidence="7">
    <location>
        <begin position="65"/>
        <end position="85"/>
    </location>
</feature>
<proteinExistence type="predicted"/>
<dbReference type="InterPro" id="IPR013057">
    <property type="entry name" value="AA_transpt_TM"/>
</dbReference>
<dbReference type="AlphaFoldDB" id="A0AAD8K534"/>
<gene>
    <name evidence="9" type="ORF">QVD17_31199</name>
</gene>
<feature type="domain" description="Amino acid transporter transmembrane" evidence="8">
    <location>
        <begin position="59"/>
        <end position="469"/>
    </location>
</feature>
<keyword evidence="2" id="KW-0813">Transport</keyword>
<name>A0AAD8K534_TARER</name>
<keyword evidence="10" id="KW-1185">Reference proteome</keyword>
<feature type="transmembrane region" description="Helical" evidence="7">
    <location>
        <begin position="189"/>
        <end position="205"/>
    </location>
</feature>
<feature type="transmembrane region" description="Helical" evidence="7">
    <location>
        <begin position="418"/>
        <end position="438"/>
    </location>
</feature>
<feature type="transmembrane region" description="Helical" evidence="7">
    <location>
        <begin position="212"/>
        <end position="234"/>
    </location>
</feature>
<evidence type="ECO:0000256" key="5">
    <source>
        <dbReference type="ARBA" id="ARBA00022989"/>
    </source>
</evidence>
<evidence type="ECO:0000256" key="6">
    <source>
        <dbReference type="ARBA" id="ARBA00023136"/>
    </source>
</evidence>
<feature type="transmembrane region" description="Helical" evidence="7">
    <location>
        <begin position="91"/>
        <end position="114"/>
    </location>
</feature>
<organism evidence="9 10">
    <name type="scientific">Tagetes erecta</name>
    <name type="common">African marigold</name>
    <dbReference type="NCBI Taxonomy" id="13708"/>
    <lineage>
        <taxon>Eukaryota</taxon>
        <taxon>Viridiplantae</taxon>
        <taxon>Streptophyta</taxon>
        <taxon>Embryophyta</taxon>
        <taxon>Tracheophyta</taxon>
        <taxon>Spermatophyta</taxon>
        <taxon>Magnoliopsida</taxon>
        <taxon>eudicotyledons</taxon>
        <taxon>Gunneridae</taxon>
        <taxon>Pentapetalae</taxon>
        <taxon>asterids</taxon>
        <taxon>campanulids</taxon>
        <taxon>Asterales</taxon>
        <taxon>Asteraceae</taxon>
        <taxon>Asteroideae</taxon>
        <taxon>Heliantheae alliance</taxon>
        <taxon>Tageteae</taxon>
        <taxon>Tagetes</taxon>
    </lineage>
</organism>
<feature type="transmembrane region" description="Helical" evidence="7">
    <location>
        <begin position="392"/>
        <end position="412"/>
    </location>
</feature>
<evidence type="ECO:0000256" key="7">
    <source>
        <dbReference type="SAM" id="Phobius"/>
    </source>
</evidence>
<sequence length="483" mass="53805">MMTEMLDGCKQEEFGLEDNRIHILNDDGEVISKGTLPDSSEKQNEINEDSWLPLTRSRRGNSWTATFHLVCSGIGIQTLSLPLAFLYLGWFWGIMCLSVAFVWQLYTIGLLVSLHESVPGTRFSRYLHLSIAAFGPKLGKIFAIFPVMYLSGGTCVMFIITGGGTMKLLYQLLCDGYCSSKHPLTTTEWFLVFMCMAILVSLFCPNLHSVTLVSFLGSIMAVGYCTMLWIVFVAKGKVDDVVYDPSEVVTTKSSQVRSIFYALGIIAVAFRGHNVVLEIQGTMPSTENRSSSKLMMKGVVVSYLIIAMCFFPLAIVGYWAFGNKFPTNGGVLTAISTTLNYHTSKPLLALIYIQVIISCIAAFQIYGMVVYDNLERVYSSKARRECPKLIRLGIRMFFGGLTFFISVVFPFLPSLALLIGGISLHLTFGYPCLMWIAIKRPSRRWWFNLGLGCFGIALSVLVVVGAIWNLVCRGLDANFFHPR</sequence>
<reference evidence="9" key="1">
    <citation type="journal article" date="2023" name="bioRxiv">
        <title>Improved chromosome-level genome assembly for marigold (Tagetes erecta).</title>
        <authorList>
            <person name="Jiang F."/>
            <person name="Yuan L."/>
            <person name="Wang S."/>
            <person name="Wang H."/>
            <person name="Xu D."/>
            <person name="Wang A."/>
            <person name="Fan W."/>
        </authorList>
    </citation>
    <scope>NUCLEOTIDE SEQUENCE</scope>
    <source>
        <strain evidence="9">WSJ</strain>
        <tissue evidence="9">Leaf</tissue>
    </source>
</reference>
<evidence type="ECO:0000256" key="1">
    <source>
        <dbReference type="ARBA" id="ARBA00004370"/>
    </source>
</evidence>
<feature type="transmembrane region" description="Helical" evidence="7">
    <location>
        <begin position="141"/>
        <end position="160"/>
    </location>
</feature>
<dbReference type="PANTHER" id="PTHR48017">
    <property type="entry name" value="OS05G0424000 PROTEIN-RELATED"/>
    <property type="match status" value="1"/>
</dbReference>
<evidence type="ECO:0000313" key="9">
    <source>
        <dbReference type="EMBL" id="KAK1415418.1"/>
    </source>
</evidence>
<keyword evidence="5 7" id="KW-1133">Transmembrane helix</keyword>
<evidence type="ECO:0000313" key="10">
    <source>
        <dbReference type="Proteomes" id="UP001229421"/>
    </source>
</evidence>
<feature type="transmembrane region" description="Helical" evidence="7">
    <location>
        <begin position="298"/>
        <end position="321"/>
    </location>
</feature>
<keyword evidence="4" id="KW-0029">Amino-acid transport</keyword>
<dbReference type="Pfam" id="PF01490">
    <property type="entry name" value="Aa_trans"/>
    <property type="match status" value="1"/>
</dbReference>
<comment type="subcellular location">
    <subcellularLocation>
        <location evidence="1">Membrane</location>
    </subcellularLocation>
</comment>
<protein>
    <recommendedName>
        <fullName evidence="8">Amino acid transporter transmembrane domain-containing protein</fullName>
    </recommendedName>
</protein>
<keyword evidence="6 7" id="KW-0472">Membrane</keyword>
<feature type="transmembrane region" description="Helical" evidence="7">
    <location>
        <begin position="349"/>
        <end position="371"/>
    </location>
</feature>
<evidence type="ECO:0000256" key="2">
    <source>
        <dbReference type="ARBA" id="ARBA00022448"/>
    </source>
</evidence>
<accession>A0AAD8K534</accession>
<dbReference type="EMBL" id="JAUHHV010000008">
    <property type="protein sequence ID" value="KAK1415418.1"/>
    <property type="molecule type" value="Genomic_DNA"/>
</dbReference>
<evidence type="ECO:0000256" key="3">
    <source>
        <dbReference type="ARBA" id="ARBA00022692"/>
    </source>
</evidence>
<evidence type="ECO:0000259" key="8">
    <source>
        <dbReference type="Pfam" id="PF01490"/>
    </source>
</evidence>
<dbReference type="GO" id="GO:0006865">
    <property type="term" value="P:amino acid transport"/>
    <property type="evidence" value="ECO:0007669"/>
    <property type="project" value="UniProtKB-KW"/>
</dbReference>
<feature type="transmembrane region" description="Helical" evidence="7">
    <location>
        <begin position="259"/>
        <end position="277"/>
    </location>
</feature>
<evidence type="ECO:0000256" key="4">
    <source>
        <dbReference type="ARBA" id="ARBA00022970"/>
    </source>
</evidence>
<feature type="transmembrane region" description="Helical" evidence="7">
    <location>
        <begin position="445"/>
        <end position="468"/>
    </location>
</feature>
<dbReference type="GO" id="GO:0016020">
    <property type="term" value="C:membrane"/>
    <property type="evidence" value="ECO:0007669"/>
    <property type="project" value="UniProtKB-SubCell"/>
</dbReference>
<dbReference type="Proteomes" id="UP001229421">
    <property type="component" value="Unassembled WGS sequence"/>
</dbReference>
<comment type="caution">
    <text evidence="9">The sequence shown here is derived from an EMBL/GenBank/DDBJ whole genome shotgun (WGS) entry which is preliminary data.</text>
</comment>
<keyword evidence="3 7" id="KW-0812">Transmembrane</keyword>